<evidence type="ECO:0000313" key="2">
    <source>
        <dbReference type="Proteomes" id="UP000193529"/>
    </source>
</evidence>
<protein>
    <submittedName>
        <fullName evidence="1">Uncharacterized protein</fullName>
    </submittedName>
</protein>
<sequence>MPQGGQPHTLAARVAGIADQRFPGFLDELVGEGAKVWNDGDLSRLRLAFGERQPLRSGKVPEPQSIVFTTRTGPFPNGTCAAACAPFAT</sequence>
<proteinExistence type="predicted"/>
<evidence type="ECO:0000313" key="1">
    <source>
        <dbReference type="EMBL" id="ORW25756.1"/>
    </source>
</evidence>
<dbReference type="EMBL" id="LQPJ01000094">
    <property type="protein sequence ID" value="ORW25756.1"/>
    <property type="molecule type" value="Genomic_DNA"/>
</dbReference>
<accession>A0A1X1ZQU3</accession>
<reference evidence="1 2" key="1">
    <citation type="submission" date="2016-01" db="EMBL/GenBank/DDBJ databases">
        <title>The new phylogeny of the genus Mycobacterium.</title>
        <authorList>
            <person name="Tarcisio F."/>
            <person name="Conor M."/>
            <person name="Antonella G."/>
            <person name="Elisabetta G."/>
            <person name="Giulia F.S."/>
            <person name="Sara T."/>
            <person name="Anna F."/>
            <person name="Clotilde B."/>
            <person name="Roberto B."/>
            <person name="Veronica D.S."/>
            <person name="Fabio R."/>
            <person name="Monica P."/>
            <person name="Olivier J."/>
            <person name="Enrico T."/>
            <person name="Nicola S."/>
        </authorList>
    </citation>
    <scope>NUCLEOTIDE SEQUENCE [LARGE SCALE GENOMIC DNA]</scope>
    <source>
        <strain evidence="1 2">DSM 44572</strain>
    </source>
</reference>
<keyword evidence="2" id="KW-1185">Reference proteome</keyword>
<gene>
    <name evidence="1" type="ORF">AWC19_06150</name>
</gene>
<dbReference type="Proteomes" id="UP000193529">
    <property type="component" value="Unassembled WGS sequence"/>
</dbReference>
<organism evidence="1 2">
    <name type="scientific">Mycobacterium palustre</name>
    <dbReference type="NCBI Taxonomy" id="153971"/>
    <lineage>
        <taxon>Bacteria</taxon>
        <taxon>Bacillati</taxon>
        <taxon>Actinomycetota</taxon>
        <taxon>Actinomycetes</taxon>
        <taxon>Mycobacteriales</taxon>
        <taxon>Mycobacteriaceae</taxon>
        <taxon>Mycobacterium</taxon>
        <taxon>Mycobacterium simiae complex</taxon>
    </lineage>
</organism>
<dbReference type="STRING" id="153971.AWC19_06150"/>
<dbReference type="RefSeq" id="WP_085078002.1">
    <property type="nucleotide sequence ID" value="NZ_JACKRZ010000014.1"/>
</dbReference>
<dbReference type="AlphaFoldDB" id="A0A1X1ZQU3"/>
<comment type="caution">
    <text evidence="1">The sequence shown here is derived from an EMBL/GenBank/DDBJ whole genome shotgun (WGS) entry which is preliminary data.</text>
</comment>
<name>A0A1X1ZQU3_9MYCO</name>